<dbReference type="InterPro" id="IPR027417">
    <property type="entry name" value="P-loop_NTPase"/>
</dbReference>
<dbReference type="PANTHER" id="PTHR41259">
    <property type="entry name" value="DOUBLE-STRAND BREAK REPAIR RAD50 ATPASE, PUTATIVE-RELATED"/>
    <property type="match status" value="1"/>
</dbReference>
<organism evidence="3 4">
    <name type="scientific">Labrys monachus</name>
    <dbReference type="NCBI Taxonomy" id="217067"/>
    <lineage>
        <taxon>Bacteria</taxon>
        <taxon>Pseudomonadati</taxon>
        <taxon>Pseudomonadota</taxon>
        <taxon>Alphaproteobacteria</taxon>
        <taxon>Hyphomicrobiales</taxon>
        <taxon>Xanthobacteraceae</taxon>
        <taxon>Labrys</taxon>
    </lineage>
</organism>
<comment type="caution">
    <text evidence="3">The sequence shown here is derived from an EMBL/GenBank/DDBJ whole genome shotgun (WGS) entry which is preliminary data.</text>
</comment>
<dbReference type="Gene3D" id="3.40.50.300">
    <property type="entry name" value="P-loop containing nucleotide triphosphate hydrolases"/>
    <property type="match status" value="2"/>
</dbReference>
<gene>
    <name evidence="3" type="ORF">J3R73_005942</name>
</gene>
<dbReference type="EMBL" id="JAUSVK010000001">
    <property type="protein sequence ID" value="MDQ0396150.1"/>
    <property type="molecule type" value="Genomic_DNA"/>
</dbReference>
<sequence>MRLTRLDLDRYGPFTGTVLELRPDAALHIVHGANEAGKSSALAAITDLLYGFELRSPANFRHRYEDLRIGAHMRGADGRELRFWRRKRNRNSLTDDQDAPLDEALLEPMLGGISRDVFLAAFGLGQSGLREGARQMLAAQGEVGESLFAAASGLRTLIAVRAGLDAEADGLFGVRRSSKRAFYEAQDRYDAARKALREQSLRADDVRELDAGIAAGEARAAALAERLKEAGARRSRIDRVRRVAPLLAGVARAEEGLAALAGVPDLPPGSAARIETALAAAAAGRETLARIAREVADAEAALAAIAVDEAVLAAGEAIVALNDERAALAKALQDLARRQEEAREAAAALDDFARRLGQADRTALARLQPSDLALERIRVLAERRRAAELSAAESDRAARRAGEAIGTLAQKRDGLGAGGDPEPLRRRLQAMRPALAEAAAARDREADLARRRSQFDERLARLSPAIGDRTALWSWPAPPEETVAAFEQRFSGLEAGQRQDAAEAARLEGVIAASRQTMAAEGGEGDLVDDALLARRRAERDDLFDVALADPRTASVNAYRRAVMQVDDLADRRLGQVERLARRDMAAHAQAEAAAALEAVRARQALRSAEEKEIRDRWQALFAPLGCAAEAPAVMRRFLAEVVRLRELRAELAEAAATAARAVRLLEEERPALEAIAAEAGLAGTAAQSLPSLIRLVEDRLDGLDQWAREARSLDDRLAAARLDLARAETEAAEARAALSATQEGWTAALAAIGLIGGAGAQEAAKATELWLGVQGKLAQLASLEHRIAAILEDREGFVARAAELAGRLLPGGPAEAMPAAAALMAALNGAREAAARRHAARQLLARHRAALGEAAEAQRGRDEALAALAAEAGCEAAGLAALAGDLNARLLLQEALREARDSLAAQGDGLDEAALRQEAASIGADQAAGEIAVVQAELAALAEEDKQAALALVELRRRREAIEREAGAAGAAQRLQDARSDLERIARDYLVLKAASLLIDTGLERQLRTEQGPLIAAAGALFATITENAFAGIATLYDDDDRLRLAARRPGGETIAIEGLSEGTRDQLYLALRLANLEAMAARRVVPPFIGDDLVITFDERRVAATLAVLAAGGSPLQKILFTHHRHVAEIAKERLGDAVDVVTLDR</sequence>
<name>A0ABU0FQ20_9HYPH</name>
<keyword evidence="4" id="KW-1185">Reference proteome</keyword>
<accession>A0ABU0FQ20</accession>
<dbReference type="Pfam" id="PF13514">
    <property type="entry name" value="AAA_27"/>
    <property type="match status" value="1"/>
</dbReference>
<feature type="coiled-coil region" evidence="1">
    <location>
        <begin position="318"/>
        <end position="348"/>
    </location>
</feature>
<dbReference type="SUPFAM" id="SSF52540">
    <property type="entry name" value="P-loop containing nucleoside triphosphate hydrolases"/>
    <property type="match status" value="1"/>
</dbReference>
<protein>
    <submittedName>
        <fullName evidence="3">Uncharacterized protein YhaN</fullName>
    </submittedName>
</protein>
<feature type="coiled-coil region" evidence="1">
    <location>
        <begin position="704"/>
        <end position="745"/>
    </location>
</feature>
<dbReference type="InterPro" id="IPR038734">
    <property type="entry name" value="YhaN_AAA"/>
</dbReference>
<feature type="domain" description="YhaN AAA" evidence="2">
    <location>
        <begin position="1"/>
        <end position="205"/>
    </location>
</feature>
<evidence type="ECO:0000313" key="4">
    <source>
        <dbReference type="Proteomes" id="UP001237448"/>
    </source>
</evidence>
<evidence type="ECO:0000259" key="2">
    <source>
        <dbReference type="Pfam" id="PF13514"/>
    </source>
</evidence>
<reference evidence="3 4" key="1">
    <citation type="submission" date="2023-07" db="EMBL/GenBank/DDBJ databases">
        <title>Genomic Encyclopedia of Type Strains, Phase IV (KMG-IV): sequencing the most valuable type-strain genomes for metagenomic binning, comparative biology and taxonomic classification.</title>
        <authorList>
            <person name="Goeker M."/>
        </authorList>
    </citation>
    <scope>NUCLEOTIDE SEQUENCE [LARGE SCALE GENOMIC DNA]</scope>
    <source>
        <strain evidence="3 4">DSM 5896</strain>
    </source>
</reference>
<keyword evidence="1" id="KW-0175">Coiled coil</keyword>
<dbReference type="PANTHER" id="PTHR41259:SF1">
    <property type="entry name" value="DOUBLE-STRAND BREAK REPAIR RAD50 ATPASE, PUTATIVE-RELATED"/>
    <property type="match status" value="1"/>
</dbReference>
<evidence type="ECO:0000256" key="1">
    <source>
        <dbReference type="SAM" id="Coils"/>
    </source>
</evidence>
<dbReference type="RefSeq" id="WP_307435988.1">
    <property type="nucleotide sequence ID" value="NZ_JAUSVK010000001.1"/>
</dbReference>
<dbReference type="Proteomes" id="UP001237448">
    <property type="component" value="Unassembled WGS sequence"/>
</dbReference>
<evidence type="ECO:0000313" key="3">
    <source>
        <dbReference type="EMBL" id="MDQ0396150.1"/>
    </source>
</evidence>
<proteinExistence type="predicted"/>